<protein>
    <recommendedName>
        <fullName evidence="4">LPS-assembly protein LptD</fullName>
    </recommendedName>
</protein>
<dbReference type="EMBL" id="RXPE01000004">
    <property type="protein sequence ID" value="RTR29403.1"/>
    <property type="molecule type" value="Genomic_DNA"/>
</dbReference>
<dbReference type="InterPro" id="IPR050218">
    <property type="entry name" value="LptD"/>
</dbReference>
<proteinExistence type="predicted"/>
<dbReference type="GO" id="GO:0009279">
    <property type="term" value="C:cell outer membrane"/>
    <property type="evidence" value="ECO:0007669"/>
    <property type="project" value="TreeGrafter"/>
</dbReference>
<organism evidence="2 3">
    <name type="scientific">Deinococcus radiophilus</name>
    <dbReference type="NCBI Taxonomy" id="32062"/>
    <lineage>
        <taxon>Bacteria</taxon>
        <taxon>Thermotogati</taxon>
        <taxon>Deinococcota</taxon>
        <taxon>Deinococci</taxon>
        <taxon>Deinococcales</taxon>
        <taxon>Deinococcaceae</taxon>
        <taxon>Deinococcus</taxon>
    </lineage>
</organism>
<dbReference type="PANTHER" id="PTHR30189">
    <property type="entry name" value="LPS-ASSEMBLY PROTEIN"/>
    <property type="match status" value="1"/>
</dbReference>
<reference evidence="2 3" key="1">
    <citation type="submission" date="2018-12" db="EMBL/GenBank/DDBJ databases">
        <title>Deinococcus radiophilus ATCC 27603 genome sequencing and assembly.</title>
        <authorList>
            <person name="Maclea K.S."/>
            <person name="Maynard C.R."/>
        </authorList>
    </citation>
    <scope>NUCLEOTIDE SEQUENCE [LARGE SCALE GENOMIC DNA]</scope>
    <source>
        <strain evidence="2 3">ATCC 27603</strain>
    </source>
</reference>
<keyword evidence="3" id="KW-1185">Reference proteome</keyword>
<dbReference type="Proteomes" id="UP000277766">
    <property type="component" value="Unassembled WGS sequence"/>
</dbReference>
<dbReference type="OrthoDB" id="51098at2"/>
<evidence type="ECO:0000313" key="3">
    <source>
        <dbReference type="Proteomes" id="UP000277766"/>
    </source>
</evidence>
<dbReference type="PANTHER" id="PTHR30189:SF1">
    <property type="entry name" value="LPS-ASSEMBLY PROTEIN LPTD"/>
    <property type="match status" value="1"/>
</dbReference>
<evidence type="ECO:0000313" key="2">
    <source>
        <dbReference type="EMBL" id="RTR29403.1"/>
    </source>
</evidence>
<keyword evidence="1" id="KW-0732">Signal</keyword>
<name>A0A431W1Z3_9DEIO</name>
<dbReference type="AlphaFoldDB" id="A0A431W1Z3"/>
<gene>
    <name evidence="2" type="ORF">EJ104_03160</name>
</gene>
<dbReference type="GO" id="GO:1990351">
    <property type="term" value="C:transporter complex"/>
    <property type="evidence" value="ECO:0007669"/>
    <property type="project" value="TreeGrafter"/>
</dbReference>
<comment type="caution">
    <text evidence="2">The sequence shown here is derived from an EMBL/GenBank/DDBJ whole genome shotgun (WGS) entry which is preliminary data.</text>
</comment>
<feature type="signal peptide" evidence="1">
    <location>
        <begin position="1"/>
        <end position="29"/>
    </location>
</feature>
<dbReference type="RefSeq" id="WP_126351314.1">
    <property type="nucleotide sequence ID" value="NZ_RXPE01000004.1"/>
</dbReference>
<feature type="chain" id="PRO_5019081239" description="LPS-assembly protein LptD" evidence="1">
    <location>
        <begin position="30"/>
        <end position="924"/>
    </location>
</feature>
<accession>A0A431W1Z3</accession>
<evidence type="ECO:0000256" key="1">
    <source>
        <dbReference type="SAM" id="SignalP"/>
    </source>
</evidence>
<sequence length="924" mass="102246">MTVRRLRGLRALALGLLAAGGTLLSSAQAATVRIVDAGSLELRRFEDQELVIISADEDSPGGLVEVELDGETLRARRIEFNRTARTLTLVGGARYASDEGQDLAGEDLVVDLATNSLTGEDVLVSQGKLRIRGEELERVPGQLRAMGSYFTPCGGCGQTPNDYAFQAEQLILYPGDRLVAYRVQLLLADHPVLYLPVIVLPLNEPARQPRLSLGQDERDGFTAAADLPFSVSDHTLGTTLLRYYQNRPARFGVGVDLRSYSPVPYVDRADLYLLTDPKPFEGNQPQEGRDLDLDFSVRGRAPLELATSDLDYDLQVTRRDIGRSATDPLRGVTSVKFGARVEYPLFSAELNLYNLLNRDETRSQYTPLKWPEVVIDPKPYRSGNFSADARLTAGQYTAASNPDSSSASRQGVNITTTRLEEQHDISYSRPLWEGAQFSVRNRFTGRYYGTGARTVDLQAEARLDQRFGVRDQHSLNFTSEYIRYEGTSPFAFDRLSGTRIRAPQTLSLALVPSDGVLLSASHTHDLLADWDQQQATAFGVRINRYPVQLSGHLNHNFYTDTLERFSFSSTLGGQAPTVQTPPADRPLTSEEAAQLQLRQAYAWLDRLTLSANGGYTDQGGFQPLTLRATVNGQYRTNNFSVYATHDIQTPRWREVGLNANYTRGSDTVLNPLTFSTAQRVNLISDVWTGNTKVLWRGQYAFEESHTLNLDPAPNARDTGRLDFSVGTQGSGRARNWELAYGGPYDLRRGYWTAPTLRGSYTSTQPGERFRVSGTYNLPGLDQRRSELAQLSLGGAWQLGEYVSVAGEAAYTRTRSGTYPDDIATDRLSFSPLAVGVRWDVSPTTDLYFTGRLNQVFTWVDGELQPPGGPLPVLAVTLDRCCWAAQFEADLLLKRYRFSVGLPGSGFNTLLERNSSGLAVPLLTP</sequence>
<evidence type="ECO:0008006" key="4">
    <source>
        <dbReference type="Google" id="ProtNLM"/>
    </source>
</evidence>